<reference evidence="3 4" key="1">
    <citation type="submission" date="2021-01" db="EMBL/GenBank/DDBJ databases">
        <title>Whole genome shotgun sequence of Actinoplanes deccanensis NBRC 13994.</title>
        <authorList>
            <person name="Komaki H."/>
            <person name="Tamura T."/>
        </authorList>
    </citation>
    <scope>NUCLEOTIDE SEQUENCE [LARGE SCALE GENOMIC DNA]</scope>
    <source>
        <strain evidence="3 4">NBRC 13994</strain>
    </source>
</reference>
<accession>A0ABQ3YEB5</accession>
<dbReference type="InterPro" id="IPR000326">
    <property type="entry name" value="PAP2/HPO"/>
</dbReference>
<dbReference type="RefSeq" id="WP_203773184.1">
    <property type="nucleotide sequence ID" value="NZ_BAAABO010000028.1"/>
</dbReference>
<feature type="signal peptide" evidence="1">
    <location>
        <begin position="1"/>
        <end position="31"/>
    </location>
</feature>
<keyword evidence="1" id="KW-0732">Signal</keyword>
<dbReference type="InterPro" id="IPR052559">
    <property type="entry name" value="V-haloperoxidase"/>
</dbReference>
<keyword evidence="4" id="KW-1185">Reference proteome</keyword>
<evidence type="ECO:0000259" key="2">
    <source>
        <dbReference type="Pfam" id="PF01569"/>
    </source>
</evidence>
<dbReference type="PANTHER" id="PTHR34599:SF1">
    <property type="entry name" value="PHOSPHATIDIC ACID PHOSPHATASE TYPE 2_HALOPEROXIDASE DOMAIN-CONTAINING PROTEIN"/>
    <property type="match status" value="1"/>
</dbReference>
<proteinExistence type="predicted"/>
<dbReference type="EMBL" id="BOMI01000145">
    <property type="protein sequence ID" value="GID78346.1"/>
    <property type="molecule type" value="Genomic_DNA"/>
</dbReference>
<protein>
    <recommendedName>
        <fullName evidence="2">Phosphatidic acid phosphatase type 2/haloperoxidase domain-containing protein</fullName>
    </recommendedName>
</protein>
<feature type="chain" id="PRO_5045473393" description="Phosphatidic acid phosphatase type 2/haloperoxidase domain-containing protein" evidence="1">
    <location>
        <begin position="32"/>
        <end position="421"/>
    </location>
</feature>
<evidence type="ECO:0000313" key="3">
    <source>
        <dbReference type="EMBL" id="GID78346.1"/>
    </source>
</evidence>
<dbReference type="SUPFAM" id="SSF48317">
    <property type="entry name" value="Acid phosphatase/Vanadium-dependent haloperoxidase"/>
    <property type="match status" value="1"/>
</dbReference>
<feature type="domain" description="Phosphatidic acid phosphatase type 2/haloperoxidase" evidence="2">
    <location>
        <begin position="292"/>
        <end position="414"/>
    </location>
</feature>
<organism evidence="3 4">
    <name type="scientific">Paractinoplanes deccanensis</name>
    <dbReference type="NCBI Taxonomy" id="113561"/>
    <lineage>
        <taxon>Bacteria</taxon>
        <taxon>Bacillati</taxon>
        <taxon>Actinomycetota</taxon>
        <taxon>Actinomycetes</taxon>
        <taxon>Micromonosporales</taxon>
        <taxon>Micromonosporaceae</taxon>
        <taxon>Paractinoplanes</taxon>
    </lineage>
</organism>
<gene>
    <name evidence="3" type="ORF">Ade02nite_69870</name>
</gene>
<dbReference type="Gene3D" id="1.10.606.20">
    <property type="match status" value="1"/>
</dbReference>
<sequence length="421" mass="45311">MPGLIRRVAVVAALALTAAAMPVATASAAPAAPGDANIVVTWAVNSHIAAYDVARQPPYINGRVFAMVQGAVYDAANAAAGSPYEPYLLPVRGRQGHSLDAAVATAAYQVLLSIFPAQAATLRAQYDESLAPIRDGKAKRGGIALGEEAAAAMIAFRRDDGSGRTATWNIGTAPGQWRPTPPGFAQEGAHVADVRPFVIRSGADFRTAGPPALGSAAYARELNEVKALGSATSTVRTQDQTQAAIWWHDRHQTEWEIKAQLARTQRLSPLETARMYAMSDVTRADTTIACFTQKRQWNFWRPVTAVQLADTDGNPATTADPAWTPLLITPPFPDFTSGHACTTSAIMTSLWRFFGRDDIAFSAYSADSGTTRHFTSFSQATAEVVEARIWGGVHYRSADVQGVRLGEQVAHYVLAREFRRR</sequence>
<dbReference type="PANTHER" id="PTHR34599">
    <property type="entry name" value="PEROXIDASE-RELATED"/>
    <property type="match status" value="1"/>
</dbReference>
<dbReference type="InterPro" id="IPR036938">
    <property type="entry name" value="PAP2/HPO_sf"/>
</dbReference>
<name>A0ABQ3YEB5_9ACTN</name>
<comment type="caution">
    <text evidence="3">The sequence shown here is derived from an EMBL/GenBank/DDBJ whole genome shotgun (WGS) entry which is preliminary data.</text>
</comment>
<dbReference type="Pfam" id="PF01569">
    <property type="entry name" value="PAP2"/>
    <property type="match status" value="1"/>
</dbReference>
<evidence type="ECO:0000313" key="4">
    <source>
        <dbReference type="Proteomes" id="UP000609879"/>
    </source>
</evidence>
<dbReference type="Proteomes" id="UP000609879">
    <property type="component" value="Unassembled WGS sequence"/>
</dbReference>
<evidence type="ECO:0000256" key="1">
    <source>
        <dbReference type="SAM" id="SignalP"/>
    </source>
</evidence>
<dbReference type="CDD" id="cd03398">
    <property type="entry name" value="PAP2_haloperoxidase"/>
    <property type="match status" value="1"/>
</dbReference>